<feature type="compositionally biased region" description="Basic and acidic residues" evidence="1">
    <location>
        <begin position="22"/>
        <end position="40"/>
    </location>
</feature>
<comment type="caution">
    <text evidence="2">The sequence shown here is derived from an EMBL/GenBank/DDBJ whole genome shotgun (WGS) entry which is preliminary data.</text>
</comment>
<keyword evidence="3" id="KW-1185">Reference proteome</keyword>
<accession>A0A9N9CZ96</accession>
<reference evidence="2" key="1">
    <citation type="submission" date="2021-06" db="EMBL/GenBank/DDBJ databases">
        <authorList>
            <person name="Kallberg Y."/>
            <person name="Tangrot J."/>
            <person name="Rosling A."/>
        </authorList>
    </citation>
    <scope>NUCLEOTIDE SEQUENCE</scope>
    <source>
        <strain evidence="2">87-6 pot B 2015</strain>
    </source>
</reference>
<evidence type="ECO:0000256" key="1">
    <source>
        <dbReference type="SAM" id="MobiDB-lite"/>
    </source>
</evidence>
<proteinExistence type="predicted"/>
<dbReference type="Proteomes" id="UP000789375">
    <property type="component" value="Unassembled WGS sequence"/>
</dbReference>
<dbReference type="AlphaFoldDB" id="A0A9N9CZ96"/>
<protein>
    <submittedName>
        <fullName evidence="2">7383_t:CDS:1</fullName>
    </submittedName>
</protein>
<feature type="region of interest" description="Disordered" evidence="1">
    <location>
        <begin position="1"/>
        <end position="48"/>
    </location>
</feature>
<organism evidence="2 3">
    <name type="scientific">Funneliformis mosseae</name>
    <name type="common">Endomycorrhizal fungus</name>
    <name type="synonym">Glomus mosseae</name>
    <dbReference type="NCBI Taxonomy" id="27381"/>
    <lineage>
        <taxon>Eukaryota</taxon>
        <taxon>Fungi</taxon>
        <taxon>Fungi incertae sedis</taxon>
        <taxon>Mucoromycota</taxon>
        <taxon>Glomeromycotina</taxon>
        <taxon>Glomeromycetes</taxon>
        <taxon>Glomerales</taxon>
        <taxon>Glomeraceae</taxon>
        <taxon>Funneliformis</taxon>
    </lineage>
</organism>
<name>A0A9N9CZ96_FUNMO</name>
<dbReference type="EMBL" id="CAJVPP010003120">
    <property type="protein sequence ID" value="CAG8621165.1"/>
    <property type="molecule type" value="Genomic_DNA"/>
</dbReference>
<evidence type="ECO:0000313" key="2">
    <source>
        <dbReference type="EMBL" id="CAG8621165.1"/>
    </source>
</evidence>
<gene>
    <name evidence="2" type="ORF">FMOSSE_LOCUS9992</name>
</gene>
<evidence type="ECO:0000313" key="3">
    <source>
        <dbReference type="Proteomes" id="UP000789375"/>
    </source>
</evidence>
<sequence length="48" mass="5550">MLKGTSSKNRKLYQSYLVSNSKNKDNDDIKSPDMKGKNRQMDNITQTK</sequence>